<dbReference type="Proteomes" id="UP000621266">
    <property type="component" value="Unassembled WGS sequence"/>
</dbReference>
<evidence type="ECO:0000313" key="2">
    <source>
        <dbReference type="EMBL" id="KAF4405911.1"/>
    </source>
</evidence>
<name>A0ABQ7FAH2_9ACTN</name>
<keyword evidence="3" id="KW-1185">Reference proteome</keyword>
<feature type="compositionally biased region" description="Basic and acidic residues" evidence="1">
    <location>
        <begin position="248"/>
        <end position="269"/>
    </location>
</feature>
<sequence>MVVRQHGHRGGVAALLVAAVLASSVAATGCSKRDARADERARASGDLALVRAAADALIRSGSSRARTSMETANGGTRVVIRGRGGFDYGRGLGRLRVVLPEDAAGSEERRPVTELLAPGELYMKDRGAGVPPDKWVRVDTTGLPDGNLVTGGATDPLAAAALLRGAREVRYVGRARADEDGTVVRHFRGISDLRRAAERASRHARGALAAAARGFSTRVVPFDVFLDGEGVPRKMRHRFTFAEPGDPDGGRGDRGDGGERGDRGRDGGGQREPGPEVEVISTTVLYAFGARVDVELPPERDIYAGTIAVTGP</sequence>
<evidence type="ECO:0008006" key="4">
    <source>
        <dbReference type="Google" id="ProtNLM"/>
    </source>
</evidence>
<dbReference type="PROSITE" id="PS51257">
    <property type="entry name" value="PROKAR_LIPOPROTEIN"/>
    <property type="match status" value="1"/>
</dbReference>
<accession>A0ABQ7FAH2</accession>
<protein>
    <recommendedName>
        <fullName evidence="4">Lipoprotein</fullName>
    </recommendedName>
</protein>
<evidence type="ECO:0000256" key="1">
    <source>
        <dbReference type="SAM" id="MobiDB-lite"/>
    </source>
</evidence>
<dbReference type="RefSeq" id="WP_156207476.1">
    <property type="nucleotide sequence ID" value="NZ_WHPN01000397.1"/>
</dbReference>
<reference evidence="2 3" key="1">
    <citation type="submission" date="2019-10" db="EMBL/GenBank/DDBJ databases">
        <title>Streptomyces tenebrisbrunneis sp.nov., an endogenous actinomycete isolated from of Lycium ruthenicum.</title>
        <authorList>
            <person name="Ma L."/>
        </authorList>
    </citation>
    <scope>NUCLEOTIDE SEQUENCE [LARGE SCALE GENOMIC DNA]</scope>
    <source>
        <strain evidence="2 3">TRM 66187</strain>
    </source>
</reference>
<evidence type="ECO:0000313" key="3">
    <source>
        <dbReference type="Proteomes" id="UP000621266"/>
    </source>
</evidence>
<proteinExistence type="predicted"/>
<dbReference type="EMBL" id="WHPN01000397">
    <property type="protein sequence ID" value="KAF4405911.1"/>
    <property type="molecule type" value="Genomic_DNA"/>
</dbReference>
<feature type="region of interest" description="Disordered" evidence="1">
    <location>
        <begin position="238"/>
        <end position="277"/>
    </location>
</feature>
<gene>
    <name evidence="2" type="ORF">GCU69_27760</name>
</gene>
<organism evidence="2 3">
    <name type="scientific">Streptomyces lycii</name>
    <dbReference type="NCBI Taxonomy" id="2654337"/>
    <lineage>
        <taxon>Bacteria</taxon>
        <taxon>Bacillati</taxon>
        <taxon>Actinomycetota</taxon>
        <taxon>Actinomycetes</taxon>
        <taxon>Kitasatosporales</taxon>
        <taxon>Streptomycetaceae</taxon>
        <taxon>Streptomyces</taxon>
    </lineage>
</organism>
<comment type="caution">
    <text evidence="2">The sequence shown here is derived from an EMBL/GenBank/DDBJ whole genome shotgun (WGS) entry which is preliminary data.</text>
</comment>